<keyword evidence="3" id="KW-0408">Iron</keyword>
<keyword evidence="5" id="KW-1015">Disulfide bond</keyword>
<dbReference type="Gene3D" id="3.30.9.10">
    <property type="entry name" value="D-Amino Acid Oxidase, subunit A, domain 2"/>
    <property type="match status" value="1"/>
</dbReference>
<dbReference type="InterPro" id="IPR005805">
    <property type="entry name" value="Rieske_Fe-S_prot_C"/>
</dbReference>
<dbReference type="Pfam" id="PF01266">
    <property type="entry name" value="DAO"/>
    <property type="match status" value="1"/>
</dbReference>
<feature type="domain" description="Rieske" evidence="6">
    <location>
        <begin position="402"/>
        <end position="447"/>
    </location>
</feature>
<dbReference type="InterPro" id="IPR036922">
    <property type="entry name" value="Rieske_2Fe-2S_sf"/>
</dbReference>
<dbReference type="Gene3D" id="2.102.10.10">
    <property type="entry name" value="Rieske [2Fe-2S] iron-sulphur domain"/>
    <property type="match status" value="1"/>
</dbReference>
<dbReference type="GO" id="GO:0005737">
    <property type="term" value="C:cytoplasm"/>
    <property type="evidence" value="ECO:0007669"/>
    <property type="project" value="TreeGrafter"/>
</dbReference>
<keyword evidence="2" id="KW-0479">Metal-binding</keyword>
<dbReference type="GO" id="GO:0051537">
    <property type="term" value="F:2 iron, 2 sulfur cluster binding"/>
    <property type="evidence" value="ECO:0007669"/>
    <property type="project" value="UniProtKB-KW"/>
</dbReference>
<dbReference type="GO" id="GO:0016020">
    <property type="term" value="C:membrane"/>
    <property type="evidence" value="ECO:0007669"/>
    <property type="project" value="InterPro"/>
</dbReference>
<evidence type="ECO:0000256" key="4">
    <source>
        <dbReference type="ARBA" id="ARBA00023014"/>
    </source>
</evidence>
<evidence type="ECO:0000256" key="5">
    <source>
        <dbReference type="ARBA" id="ARBA00023157"/>
    </source>
</evidence>
<proteinExistence type="predicted"/>
<dbReference type="PROSITE" id="PS51296">
    <property type="entry name" value="RIESKE"/>
    <property type="match status" value="1"/>
</dbReference>
<dbReference type="AlphaFoldDB" id="A0A4R2LZW7"/>
<keyword evidence="8" id="KW-1185">Reference proteome</keyword>
<dbReference type="OrthoDB" id="9767869at2"/>
<keyword evidence="1" id="KW-0001">2Fe-2S</keyword>
<dbReference type="SUPFAM" id="SSF50022">
    <property type="entry name" value="ISP domain"/>
    <property type="match status" value="1"/>
</dbReference>
<dbReference type="Gene3D" id="3.50.50.60">
    <property type="entry name" value="FAD/NAD(P)-binding domain"/>
    <property type="match status" value="1"/>
</dbReference>
<evidence type="ECO:0000256" key="3">
    <source>
        <dbReference type="ARBA" id="ARBA00023004"/>
    </source>
</evidence>
<dbReference type="InterPro" id="IPR006076">
    <property type="entry name" value="FAD-dep_OxRdtase"/>
</dbReference>
<evidence type="ECO:0000313" key="8">
    <source>
        <dbReference type="Proteomes" id="UP000295711"/>
    </source>
</evidence>
<dbReference type="GO" id="GO:0016705">
    <property type="term" value="F:oxidoreductase activity, acting on paired donors, with incorporation or reduction of molecular oxygen"/>
    <property type="evidence" value="ECO:0007669"/>
    <property type="project" value="UniProtKB-ARBA"/>
</dbReference>
<evidence type="ECO:0000313" key="7">
    <source>
        <dbReference type="EMBL" id="TCO86263.1"/>
    </source>
</evidence>
<dbReference type="RefSeq" id="WP_132087093.1">
    <property type="nucleotide sequence ID" value="NZ_JANKAQ010000005.1"/>
</dbReference>
<accession>A0A4R2LZW7</accession>
<comment type="caution">
    <text evidence="7">The sequence shown here is derived from an EMBL/GenBank/DDBJ whole genome shotgun (WGS) entry which is preliminary data.</text>
</comment>
<protein>
    <submittedName>
        <fullName evidence="7">Glycine/D-amino acid oxidase-like deaminating enzyme</fullName>
    </submittedName>
</protein>
<evidence type="ECO:0000256" key="1">
    <source>
        <dbReference type="ARBA" id="ARBA00022714"/>
    </source>
</evidence>
<dbReference type="SUPFAM" id="SSF51905">
    <property type="entry name" value="FAD/NAD(P)-binding domain"/>
    <property type="match status" value="1"/>
</dbReference>
<reference evidence="7 8" key="1">
    <citation type="submission" date="2019-03" db="EMBL/GenBank/DDBJ databases">
        <title>Genomic Encyclopedia of Type Strains, Phase IV (KMG-IV): sequencing the most valuable type-strain genomes for metagenomic binning, comparative biology and taxonomic classification.</title>
        <authorList>
            <person name="Goeker M."/>
        </authorList>
    </citation>
    <scope>NUCLEOTIDE SEQUENCE [LARGE SCALE GENOMIC DNA]</scope>
    <source>
        <strain evidence="7 8">DSM 28559</strain>
    </source>
</reference>
<gene>
    <name evidence="7" type="ORF">EV212_10143</name>
</gene>
<dbReference type="Proteomes" id="UP000295711">
    <property type="component" value="Unassembled WGS sequence"/>
</dbReference>
<dbReference type="InterPro" id="IPR036188">
    <property type="entry name" value="FAD/NAD-bd_sf"/>
</dbReference>
<name>A0A4R2LZW7_9FIRM</name>
<evidence type="ECO:0000259" key="6">
    <source>
        <dbReference type="PROSITE" id="PS51296"/>
    </source>
</evidence>
<sequence>MSESIWKKNLSISDRDQLEETIKTDVCIIGAGMAGILTGYMLQKQGLGVVILEADRIGSGQTRGTTAKITSQHGLIYNRLCRNFGAAGAWQYASANEEAIDNYERIIDEEHISCDFKRCASYLYTKKSTDLLEKEAEAARLSGIAASLTKEIELPLNITAALRFPNQAVFHPLKFLQALSEKLDIYEKSKVLKITGRKVETEFGKVWAKHIVFACHFPFINIPGYYFMRLYQERSYILALKNAMSLENYYYGIDNDGLSFRMAGEYLLLSGGNHRTGAKLTDSPYKLHSEMAAKLWPDSFTAANWSAQDCMTPEGVPYIGRFSKKAPNWYVATGFGKWGMTSSMISAKILSNLIMGQAGIGQDIFYPQRELCGEAIVGYLKNGLHTIKNFSKYLIPKSKKSCTHLGCPLTWNPEEGTYECPCHGSRFDSKGRLIGGPARKNLHTDGL</sequence>
<dbReference type="PRINTS" id="PR00162">
    <property type="entry name" value="RIESKE"/>
</dbReference>
<dbReference type="PANTHER" id="PTHR13847:SF274">
    <property type="entry name" value="RIESKE 2FE-2S IRON-SULFUR PROTEIN YHFW-RELATED"/>
    <property type="match status" value="1"/>
</dbReference>
<dbReference type="EMBL" id="SLXA01000001">
    <property type="protein sequence ID" value="TCO86263.1"/>
    <property type="molecule type" value="Genomic_DNA"/>
</dbReference>
<dbReference type="PANTHER" id="PTHR13847">
    <property type="entry name" value="SARCOSINE DEHYDROGENASE-RELATED"/>
    <property type="match status" value="1"/>
</dbReference>
<organism evidence="7 8">
    <name type="scientific">Frisingicoccus caecimuris</name>
    <dbReference type="NCBI Taxonomy" id="1796636"/>
    <lineage>
        <taxon>Bacteria</taxon>
        <taxon>Bacillati</taxon>
        <taxon>Bacillota</taxon>
        <taxon>Clostridia</taxon>
        <taxon>Lachnospirales</taxon>
        <taxon>Lachnospiraceae</taxon>
        <taxon>Frisingicoccus</taxon>
    </lineage>
</organism>
<dbReference type="InterPro" id="IPR017941">
    <property type="entry name" value="Rieske_2Fe-2S"/>
</dbReference>
<dbReference type="Pfam" id="PF00355">
    <property type="entry name" value="Rieske"/>
    <property type="match status" value="1"/>
</dbReference>
<evidence type="ECO:0000256" key="2">
    <source>
        <dbReference type="ARBA" id="ARBA00022723"/>
    </source>
</evidence>
<keyword evidence="4" id="KW-0411">Iron-sulfur</keyword>
<dbReference type="GO" id="GO:0004497">
    <property type="term" value="F:monooxygenase activity"/>
    <property type="evidence" value="ECO:0007669"/>
    <property type="project" value="UniProtKB-ARBA"/>
</dbReference>
<dbReference type="GO" id="GO:0046872">
    <property type="term" value="F:metal ion binding"/>
    <property type="evidence" value="ECO:0007669"/>
    <property type="project" value="UniProtKB-KW"/>
</dbReference>